<evidence type="ECO:0000256" key="1">
    <source>
        <dbReference type="SAM" id="MobiDB-lite"/>
    </source>
</evidence>
<dbReference type="PANTHER" id="PTHR30258:SF1">
    <property type="entry name" value="PROTEIN TRANSPORT PROTEIN HOFB HOMOLOG"/>
    <property type="match status" value="1"/>
</dbReference>
<evidence type="ECO:0000313" key="4">
    <source>
        <dbReference type="Proteomes" id="UP000662747"/>
    </source>
</evidence>
<evidence type="ECO:0000313" key="3">
    <source>
        <dbReference type="EMBL" id="QSQ25036.1"/>
    </source>
</evidence>
<dbReference type="Proteomes" id="UP000662747">
    <property type="component" value="Chromosome"/>
</dbReference>
<sequence>MAQIKLGELLIKANVLQESQLKAALAEQAKWGGKLGEILVRMSLVSEDILVRALSKQLGMPAVNLDAVQMVPPHVKAKISAQTARDFSVLPLQLRDDGKTLVVAMSDPLNVRMLDELRAVTKCRIVPNVAGRSSIARAFSRIYEENAELEDADTNFKVVDAQGRTVVKNLKDLDPAAAAVAAAPAAAARPATPPPAATRPSTEVPAVRPSSSGGGGSPAELLRSVEDVQRKEVAALKAMVELLIEKGVFSREEYLAKVKR</sequence>
<feature type="region of interest" description="Disordered" evidence="1">
    <location>
        <begin position="185"/>
        <end position="223"/>
    </location>
</feature>
<proteinExistence type="predicted"/>
<accession>A0ABX7P3L3</accession>
<name>A0ABX7P3L3_9BACT</name>
<dbReference type="InterPro" id="IPR007831">
    <property type="entry name" value="T2SS_GspE_N"/>
</dbReference>
<protein>
    <submittedName>
        <fullName evidence="3">General secretion pathway protein GspE</fullName>
    </submittedName>
</protein>
<dbReference type="EMBL" id="CP071090">
    <property type="protein sequence ID" value="QSQ25036.1"/>
    <property type="molecule type" value="Genomic_DNA"/>
</dbReference>
<dbReference type="SUPFAM" id="SSF160246">
    <property type="entry name" value="EspE N-terminal domain-like"/>
    <property type="match status" value="1"/>
</dbReference>
<organism evidence="3 4">
    <name type="scientific">Pyxidicoccus parkwayensis</name>
    <dbReference type="NCBI Taxonomy" id="2813578"/>
    <lineage>
        <taxon>Bacteria</taxon>
        <taxon>Pseudomonadati</taxon>
        <taxon>Myxococcota</taxon>
        <taxon>Myxococcia</taxon>
        <taxon>Myxococcales</taxon>
        <taxon>Cystobacterineae</taxon>
        <taxon>Myxococcaceae</taxon>
        <taxon>Pyxidicoccus</taxon>
    </lineage>
</organism>
<feature type="domain" description="Type II secretion system protein GspE N-terminal" evidence="2">
    <location>
        <begin position="58"/>
        <end position="145"/>
    </location>
</feature>
<dbReference type="Pfam" id="PF05157">
    <property type="entry name" value="MshEN"/>
    <property type="match status" value="1"/>
</dbReference>
<dbReference type="Gene3D" id="3.30.300.160">
    <property type="entry name" value="Type II secretion system, protein E, N-terminal domain"/>
    <property type="match status" value="1"/>
</dbReference>
<dbReference type="RefSeq" id="WP_206726595.1">
    <property type="nucleotide sequence ID" value="NZ_CP071090.1"/>
</dbReference>
<gene>
    <name evidence="3" type="ORF">JY651_08925</name>
</gene>
<keyword evidence="4" id="KW-1185">Reference proteome</keyword>
<dbReference type="InterPro" id="IPR037257">
    <property type="entry name" value="T2SS_E_N_sf"/>
</dbReference>
<dbReference type="PANTHER" id="PTHR30258">
    <property type="entry name" value="TYPE II SECRETION SYSTEM PROTEIN GSPE-RELATED"/>
    <property type="match status" value="1"/>
</dbReference>
<reference evidence="3 4" key="1">
    <citation type="submission" date="2021-02" db="EMBL/GenBank/DDBJ databases">
        <title>De Novo genome assembly of isolated myxobacteria.</title>
        <authorList>
            <person name="Stevens D.C."/>
        </authorList>
    </citation>
    <scope>NUCLEOTIDE SEQUENCE [LARGE SCALE GENOMIC DNA]</scope>
    <source>
        <strain evidence="4">SCPEA02</strain>
    </source>
</reference>
<evidence type="ECO:0000259" key="2">
    <source>
        <dbReference type="Pfam" id="PF05157"/>
    </source>
</evidence>